<comment type="caution">
    <text evidence="1">The sequence shown here is derived from an EMBL/GenBank/DDBJ whole genome shotgun (WGS) entry which is preliminary data.</text>
</comment>
<organism evidence="1">
    <name type="scientific">marine sediment metagenome</name>
    <dbReference type="NCBI Taxonomy" id="412755"/>
    <lineage>
        <taxon>unclassified sequences</taxon>
        <taxon>metagenomes</taxon>
        <taxon>ecological metagenomes</taxon>
    </lineage>
</organism>
<protein>
    <submittedName>
        <fullName evidence="1">Uncharacterized protein</fullName>
    </submittedName>
</protein>
<reference evidence="1" key="1">
    <citation type="journal article" date="2015" name="Nature">
        <title>Complex archaea that bridge the gap between prokaryotes and eukaryotes.</title>
        <authorList>
            <person name="Spang A."/>
            <person name="Saw J.H."/>
            <person name="Jorgensen S.L."/>
            <person name="Zaremba-Niedzwiedzka K."/>
            <person name="Martijn J."/>
            <person name="Lind A.E."/>
            <person name="van Eijk R."/>
            <person name="Schleper C."/>
            <person name="Guy L."/>
            <person name="Ettema T.J."/>
        </authorList>
    </citation>
    <scope>NUCLEOTIDE SEQUENCE</scope>
</reference>
<accession>A0A0F9V1H0</accession>
<evidence type="ECO:0000313" key="1">
    <source>
        <dbReference type="EMBL" id="KKN67356.1"/>
    </source>
</evidence>
<dbReference type="AlphaFoldDB" id="A0A0F9V1H0"/>
<proteinExistence type="predicted"/>
<gene>
    <name evidence="1" type="ORF">LCGC14_0462200</name>
</gene>
<dbReference type="EMBL" id="LAZR01000476">
    <property type="protein sequence ID" value="KKN67356.1"/>
    <property type="molecule type" value="Genomic_DNA"/>
</dbReference>
<sequence length="59" mass="7222">MKKQKTFDGKYCLDNALEYLKHLKECFEIKRAKLICYKSKRRHIWTGHNLRCKLEVSYN</sequence>
<name>A0A0F9V1H0_9ZZZZ</name>